<gene>
    <name evidence="2" type="ORF">JCR33_08790</name>
</gene>
<dbReference type="EMBL" id="JAEKJA010000006">
    <property type="protein sequence ID" value="MBJ3775779.1"/>
    <property type="molecule type" value="Genomic_DNA"/>
</dbReference>
<dbReference type="AlphaFoldDB" id="A0A934IQJ2"/>
<keyword evidence="3" id="KW-1185">Reference proteome</keyword>
<name>A0A934IQJ2_9HYPH</name>
<evidence type="ECO:0000256" key="1">
    <source>
        <dbReference type="SAM" id="Phobius"/>
    </source>
</evidence>
<organism evidence="2 3">
    <name type="scientific">Acuticoccus mangrovi</name>
    <dbReference type="NCBI Taxonomy" id="2796142"/>
    <lineage>
        <taxon>Bacteria</taxon>
        <taxon>Pseudomonadati</taxon>
        <taxon>Pseudomonadota</taxon>
        <taxon>Alphaproteobacteria</taxon>
        <taxon>Hyphomicrobiales</taxon>
        <taxon>Amorphaceae</taxon>
        <taxon>Acuticoccus</taxon>
    </lineage>
</organism>
<reference evidence="2" key="1">
    <citation type="submission" date="2020-12" db="EMBL/GenBank/DDBJ databases">
        <title>Bacterial taxonomy.</title>
        <authorList>
            <person name="Pan X."/>
        </authorList>
    </citation>
    <scope>NUCLEOTIDE SEQUENCE</scope>
    <source>
        <strain evidence="2">B2012</strain>
    </source>
</reference>
<feature type="transmembrane region" description="Helical" evidence="1">
    <location>
        <begin position="130"/>
        <end position="150"/>
    </location>
</feature>
<proteinExistence type="predicted"/>
<dbReference type="Proteomes" id="UP000609531">
    <property type="component" value="Unassembled WGS sequence"/>
</dbReference>
<accession>A0A934IQJ2</accession>
<keyword evidence="1" id="KW-0472">Membrane</keyword>
<comment type="caution">
    <text evidence="2">The sequence shown here is derived from an EMBL/GenBank/DDBJ whole genome shotgun (WGS) entry which is preliminary data.</text>
</comment>
<protein>
    <submittedName>
        <fullName evidence="2">Uncharacterized protein</fullName>
    </submittedName>
</protein>
<evidence type="ECO:0000313" key="2">
    <source>
        <dbReference type="EMBL" id="MBJ3775779.1"/>
    </source>
</evidence>
<dbReference type="RefSeq" id="WP_198881677.1">
    <property type="nucleotide sequence ID" value="NZ_JAEKJA010000006.1"/>
</dbReference>
<sequence>MSFDSLGYARRLRDDGGVEQKQAEAHAAAVQEFVVKDLVTKDDLGVSFAKLDASLGERLSSVEDRVRHQFSTLHSDLATVREKLNSFDSRFAPIDQRGSLIDQRMQHLTERMTELTRSLERSQSVVMDKLTLRFGAMFLTLALSLVVIYFRKALF</sequence>
<evidence type="ECO:0000313" key="3">
    <source>
        <dbReference type="Proteomes" id="UP000609531"/>
    </source>
</evidence>
<keyword evidence="1" id="KW-0812">Transmembrane</keyword>
<dbReference type="Gene3D" id="1.20.5.2280">
    <property type="match status" value="1"/>
</dbReference>
<keyword evidence="1" id="KW-1133">Transmembrane helix</keyword>